<keyword evidence="2" id="KW-0436">Ligase</keyword>
<dbReference type="Gene3D" id="3.30.470.20">
    <property type="entry name" value="ATP-grasp fold, B domain"/>
    <property type="match status" value="1"/>
</dbReference>
<evidence type="ECO:0000256" key="4">
    <source>
        <dbReference type="ARBA" id="ARBA00022840"/>
    </source>
</evidence>
<keyword evidence="3 6" id="KW-0547">Nucleotide-binding</keyword>
<dbReference type="InterPro" id="IPR011761">
    <property type="entry name" value="ATP-grasp"/>
</dbReference>
<dbReference type="Proteomes" id="UP000252289">
    <property type="component" value="Unassembled WGS sequence"/>
</dbReference>
<evidence type="ECO:0000256" key="3">
    <source>
        <dbReference type="ARBA" id="ARBA00022741"/>
    </source>
</evidence>
<dbReference type="PROSITE" id="PS00867">
    <property type="entry name" value="CPSASE_2"/>
    <property type="match status" value="1"/>
</dbReference>
<dbReference type="SMART" id="SM00878">
    <property type="entry name" value="Biotin_carb_C"/>
    <property type="match status" value="1"/>
</dbReference>
<dbReference type="AlphaFoldDB" id="A0A368EKJ1"/>
<reference evidence="10 11" key="1">
    <citation type="journal article" date="2018" name="Microbiome">
        <title>Fine metagenomic profile of the Mediterranean stratified and mixed water columns revealed by assembly and recruitment.</title>
        <authorList>
            <person name="Haro-Moreno J.M."/>
            <person name="Lopez-Perez M."/>
            <person name="De La Torre J.R."/>
            <person name="Picazo A."/>
            <person name="Camacho A."/>
            <person name="Rodriguez-Valera F."/>
        </authorList>
    </citation>
    <scope>NUCLEOTIDE SEQUENCE [LARGE SCALE GENOMIC DNA]</scope>
    <source>
        <strain evidence="10">MED-G50</strain>
    </source>
</reference>
<sequence>MSSIRKILIANRGEIAVRIMQTARRLGISTVAVYSDADVQAPHVTLADEAIRIGAGPVGESYLVIDNILDAARQTNADAIHPGYGFLSENADFAEAVQKAGLIFIGPDAEAISLMGNKAAAKRRMIEAGVPCVPGYEDADQSDERLIEAANDIKFPIMVKAAAGGGGRGMRLVQDMDELKNALVTARSEAANAFGSDELILEKAIIYPRHVEIQVFADRHGQVVHLGERDCSVQRRHQKVIEESPCPVMTAELRADMGAAAVEAARNINYVGAGTVEFLLDQSGAYYFLEMNTRLQVEHPVTEMVTGLDLVELQIKVAQGETLDLKQEDVSLDGHAIEVRLYAEDPNNDFMPATGKIVAWRPVTMDNVRFDGGVVEGQDISPFYDPMVAKVIAYGDDRETARKRLVEALRQTALLGPATNRDFLVTCLEKETFIKGEATTAFIGEIFGETGYTAEPVSNETVALQGVLHFIHDRGQALDRAISVPDALKNFSTTGDLQTPYSLLIGEEIFDLTVSSAQAGSYQVDITFEEGAETILVETHDDEQVTPDVSLSFNVNNKIFKSRAVFDANVLFHAMQSADTAIFLSSINQLHVTDDGADGSAGGLVTAPLHGRVIEVFVKVGDKVEEGQKLAVVEAMKMQHEIFSEVEGDVIDVRIVSDQQVSVNDLMIEIAEEDAGDKEDA</sequence>
<dbReference type="SUPFAM" id="SSF56059">
    <property type="entry name" value="Glutathione synthetase ATP-binding domain-like"/>
    <property type="match status" value="1"/>
</dbReference>
<dbReference type="InterPro" id="IPR000089">
    <property type="entry name" value="Biotin_lipoyl"/>
</dbReference>
<dbReference type="InterPro" id="IPR011054">
    <property type="entry name" value="Rudment_hybrid_motif"/>
</dbReference>
<dbReference type="InterPro" id="IPR001882">
    <property type="entry name" value="Biotin_BS"/>
</dbReference>
<dbReference type="Gene3D" id="2.40.50.100">
    <property type="match status" value="1"/>
</dbReference>
<protein>
    <submittedName>
        <fullName evidence="10">Acetyl-CoA carboxylase biotin carboxylase subunit</fullName>
    </submittedName>
</protein>
<evidence type="ECO:0000256" key="1">
    <source>
        <dbReference type="ARBA" id="ARBA00001953"/>
    </source>
</evidence>
<dbReference type="InterPro" id="IPR016185">
    <property type="entry name" value="PreATP-grasp_dom_sf"/>
</dbReference>
<dbReference type="Pfam" id="PF02785">
    <property type="entry name" value="Biotin_carb_C"/>
    <property type="match status" value="1"/>
</dbReference>
<proteinExistence type="predicted"/>
<dbReference type="InterPro" id="IPR011764">
    <property type="entry name" value="Biotin_carboxylation_dom"/>
</dbReference>
<evidence type="ECO:0000259" key="8">
    <source>
        <dbReference type="PROSITE" id="PS50975"/>
    </source>
</evidence>
<dbReference type="EMBL" id="QOQK01000004">
    <property type="protein sequence ID" value="RCL85178.1"/>
    <property type="molecule type" value="Genomic_DNA"/>
</dbReference>
<dbReference type="PROSITE" id="PS50979">
    <property type="entry name" value="BC"/>
    <property type="match status" value="1"/>
</dbReference>
<accession>A0A368EKJ1</accession>
<dbReference type="PROSITE" id="PS00188">
    <property type="entry name" value="BIOTIN"/>
    <property type="match status" value="1"/>
</dbReference>
<evidence type="ECO:0000259" key="7">
    <source>
        <dbReference type="PROSITE" id="PS50968"/>
    </source>
</evidence>
<dbReference type="PROSITE" id="PS50968">
    <property type="entry name" value="BIOTINYL_LIPOYL"/>
    <property type="match status" value="1"/>
</dbReference>
<dbReference type="InterPro" id="IPR011053">
    <property type="entry name" value="Single_hybrid_motif"/>
</dbReference>
<dbReference type="GO" id="GO:0046872">
    <property type="term" value="F:metal ion binding"/>
    <property type="evidence" value="ECO:0007669"/>
    <property type="project" value="InterPro"/>
</dbReference>
<dbReference type="FunFam" id="3.40.50.20:FF:000010">
    <property type="entry name" value="Propionyl-CoA carboxylase subunit alpha"/>
    <property type="match status" value="1"/>
</dbReference>
<dbReference type="InterPro" id="IPR005481">
    <property type="entry name" value="BC-like_N"/>
</dbReference>
<dbReference type="NCBIfam" id="NF006367">
    <property type="entry name" value="PRK08591.1"/>
    <property type="match status" value="1"/>
</dbReference>
<dbReference type="FunFam" id="3.30.1490.20:FF:000003">
    <property type="entry name" value="acetyl-CoA carboxylase isoform X1"/>
    <property type="match status" value="1"/>
</dbReference>
<dbReference type="Pfam" id="PF00364">
    <property type="entry name" value="Biotin_lipoyl"/>
    <property type="match status" value="1"/>
</dbReference>
<evidence type="ECO:0000259" key="9">
    <source>
        <dbReference type="PROSITE" id="PS50979"/>
    </source>
</evidence>
<dbReference type="SUPFAM" id="SSF51246">
    <property type="entry name" value="Rudiment single hybrid motif"/>
    <property type="match status" value="1"/>
</dbReference>
<dbReference type="GO" id="GO:0016874">
    <property type="term" value="F:ligase activity"/>
    <property type="evidence" value="ECO:0007669"/>
    <property type="project" value="UniProtKB-KW"/>
</dbReference>
<dbReference type="PROSITE" id="PS00866">
    <property type="entry name" value="CPSASE_1"/>
    <property type="match status" value="1"/>
</dbReference>
<keyword evidence="5" id="KW-0092">Biotin</keyword>
<dbReference type="InterPro" id="IPR005479">
    <property type="entry name" value="CPAse_ATP-bd"/>
</dbReference>
<evidence type="ECO:0000256" key="5">
    <source>
        <dbReference type="ARBA" id="ARBA00023267"/>
    </source>
</evidence>
<dbReference type="PROSITE" id="PS50975">
    <property type="entry name" value="ATP_GRASP"/>
    <property type="match status" value="1"/>
</dbReference>
<dbReference type="GO" id="GO:0005524">
    <property type="term" value="F:ATP binding"/>
    <property type="evidence" value="ECO:0007669"/>
    <property type="project" value="UniProtKB-UniRule"/>
</dbReference>
<organism evidence="10 11">
    <name type="scientific">PS1 clade bacterium</name>
    <dbReference type="NCBI Taxonomy" id="2175152"/>
    <lineage>
        <taxon>Bacteria</taxon>
        <taxon>Pseudomonadati</taxon>
        <taxon>Pseudomonadota</taxon>
        <taxon>Alphaproteobacteria</taxon>
        <taxon>PS1 clade</taxon>
    </lineage>
</organism>
<evidence type="ECO:0000256" key="6">
    <source>
        <dbReference type="PROSITE-ProRule" id="PRU00409"/>
    </source>
</evidence>
<dbReference type="Pfam" id="PF02786">
    <property type="entry name" value="CPSase_L_D2"/>
    <property type="match status" value="1"/>
</dbReference>
<name>A0A368EKJ1_9PROT</name>
<dbReference type="SUPFAM" id="SSF52440">
    <property type="entry name" value="PreATP-grasp domain"/>
    <property type="match status" value="1"/>
</dbReference>
<comment type="cofactor">
    <cofactor evidence="1">
        <name>biotin</name>
        <dbReference type="ChEBI" id="CHEBI:57586"/>
    </cofactor>
</comment>
<dbReference type="InterPro" id="IPR005482">
    <property type="entry name" value="Biotin_COase_C"/>
</dbReference>
<evidence type="ECO:0000313" key="10">
    <source>
        <dbReference type="EMBL" id="RCL85178.1"/>
    </source>
</evidence>
<dbReference type="FunFam" id="3.30.470.20:FF:000028">
    <property type="entry name" value="Methylcrotonoyl-CoA carboxylase subunit alpha, mitochondrial"/>
    <property type="match status" value="1"/>
</dbReference>
<dbReference type="InterPro" id="IPR050856">
    <property type="entry name" value="Biotin_carboxylase_complex"/>
</dbReference>
<dbReference type="PANTHER" id="PTHR18866:SF33">
    <property type="entry name" value="METHYLCROTONOYL-COA CARBOXYLASE SUBUNIT ALPHA, MITOCHONDRIAL-RELATED"/>
    <property type="match status" value="1"/>
</dbReference>
<feature type="domain" description="Biotin carboxylation" evidence="9">
    <location>
        <begin position="3"/>
        <end position="448"/>
    </location>
</feature>
<keyword evidence="4 6" id="KW-0067">ATP-binding</keyword>
<evidence type="ECO:0000313" key="11">
    <source>
        <dbReference type="Proteomes" id="UP000252289"/>
    </source>
</evidence>
<dbReference type="PANTHER" id="PTHR18866">
    <property type="entry name" value="CARBOXYLASE:PYRUVATE/ACETYL-COA/PROPIONYL-COA CARBOXYLASE"/>
    <property type="match status" value="1"/>
</dbReference>
<dbReference type="Pfam" id="PF00289">
    <property type="entry name" value="Biotin_carb_N"/>
    <property type="match status" value="1"/>
</dbReference>
<dbReference type="CDD" id="cd06850">
    <property type="entry name" value="biotinyl_domain"/>
    <property type="match status" value="1"/>
</dbReference>
<feature type="domain" description="ATP-grasp" evidence="8">
    <location>
        <begin position="122"/>
        <end position="319"/>
    </location>
</feature>
<feature type="domain" description="Lipoyl-binding" evidence="7">
    <location>
        <begin position="595"/>
        <end position="671"/>
    </location>
</feature>
<gene>
    <name evidence="10" type="ORF">DBW64_01565</name>
</gene>
<comment type="caution">
    <text evidence="10">The sequence shown here is derived from an EMBL/GenBank/DDBJ whole genome shotgun (WGS) entry which is preliminary data.</text>
</comment>
<dbReference type="SUPFAM" id="SSF51230">
    <property type="entry name" value="Single hybrid motif"/>
    <property type="match status" value="1"/>
</dbReference>
<evidence type="ECO:0000256" key="2">
    <source>
        <dbReference type="ARBA" id="ARBA00022598"/>
    </source>
</evidence>